<proteinExistence type="predicted"/>
<name>A0ACC5SWI7_ENSAD</name>
<keyword evidence="1" id="KW-0121">Carboxypeptidase</keyword>
<dbReference type="EMBL" id="JAGGJR010000003">
    <property type="protein sequence ID" value="MBP1873011.1"/>
    <property type="molecule type" value="Genomic_DNA"/>
</dbReference>
<evidence type="ECO:0000313" key="2">
    <source>
        <dbReference type="Proteomes" id="UP000823773"/>
    </source>
</evidence>
<comment type="caution">
    <text evidence="1">The sequence shown here is derived from an EMBL/GenBank/DDBJ whole genome shotgun (WGS) entry which is preliminary data.</text>
</comment>
<keyword evidence="2" id="KW-1185">Reference proteome</keyword>
<organism evidence="1 2">
    <name type="scientific">Ensifer adhaerens</name>
    <name type="common">Sinorhizobium morelense</name>
    <dbReference type="NCBI Taxonomy" id="106592"/>
    <lineage>
        <taxon>Bacteria</taxon>
        <taxon>Pseudomonadati</taxon>
        <taxon>Pseudomonadota</taxon>
        <taxon>Alphaproteobacteria</taxon>
        <taxon>Hyphomicrobiales</taxon>
        <taxon>Rhizobiaceae</taxon>
        <taxon>Sinorhizobium/Ensifer group</taxon>
        <taxon>Ensifer</taxon>
    </lineage>
</organism>
<dbReference type="Proteomes" id="UP000823773">
    <property type="component" value="Unassembled WGS sequence"/>
</dbReference>
<keyword evidence="1" id="KW-0378">Hydrolase</keyword>
<protein>
    <submittedName>
        <fullName evidence="1">D-alanyl-D-alanine carboxypeptidase</fullName>
        <ecNumber evidence="1">3.4.16.4</ecNumber>
    </submittedName>
</protein>
<dbReference type="EC" id="3.4.16.4" evidence="1"/>
<accession>A0ACC5SWI7</accession>
<reference evidence="1" key="1">
    <citation type="submission" date="2021-03" db="EMBL/GenBank/DDBJ databases">
        <title>Genomic Encyclopedia of Type Strains, Phase IV (KMG-IV): sequencing the most valuable type-strain genomes for metagenomic binning, comparative biology and taxonomic classification.</title>
        <authorList>
            <person name="Goeker M."/>
        </authorList>
    </citation>
    <scope>NUCLEOTIDE SEQUENCE</scope>
    <source>
        <strain evidence="1">DSM 18131</strain>
    </source>
</reference>
<keyword evidence="1" id="KW-0645">Protease</keyword>
<sequence length="377" mass="40215">MDEMTVSDSARLADLSRLLGGYTNEGAVGVSLAFSQGDSEIVAVTSGMSDRARGMPVSPTQLFKIGSCTKTFTVAALMRLAESGAVDLSAPISHWFPDLPGASAISVRQLVNHRGGLPEFEYDIPMTPDRIWTPAELVDLAFQVGGQAAPGGPAVYNNTGYVLAGMLIEEISGRSLGAYVRQQVLEPLGLENTWSPATESFPAERMVRGYYHRPPPAANAGAGIAAGAEMWRMDGVLPYSDALQDSSDSFPFTAAYACGDMVSTPGDMVAFMRGLFGGKLLTREMFREMSEGRVAVSFPGTRMRETGAGLFQSSYADRLFYGHQGSIPGYVTVMQHEPISGLTIAMTSNVGSGYRMSFYASGLHPVLDRAVGIILDS</sequence>
<gene>
    <name evidence="1" type="ORF">J2Z19_002723</name>
</gene>
<evidence type="ECO:0000313" key="1">
    <source>
        <dbReference type="EMBL" id="MBP1873011.1"/>
    </source>
</evidence>